<accession>A0ABV4EN94</accession>
<protein>
    <submittedName>
        <fullName evidence="1">Uncharacterized protein</fullName>
    </submittedName>
</protein>
<proteinExistence type="predicted"/>
<name>A0ABV4EN94_BREEP</name>
<dbReference type="EMBL" id="JBGBYS010000022">
    <property type="protein sequence ID" value="MEY9260033.1"/>
    <property type="molecule type" value="Genomic_DNA"/>
</dbReference>
<sequence length="235" mass="26142">MNNTTFEDPAKTDLVAACEVAIDIAGYQLVSKRIRVPLPGGLKGSLRGDLQSLDAQDNRTFYFVRPNPDDALPKWLANYARASRELRVGPMYVVVDRCSSAFEASCAAAGAGLLLINDENEFDVVLLWEDQDPSALEEALSVRLGELRREMERKLKLETEGVKQRHKNVSALVYDMPSDLGNGYLKKIEVEYKRVEDWGHYVSSRLDAVTAMSASHDVPDIEQLISAGPLLVEEE</sequence>
<organism evidence="1 2">
    <name type="scientific">Brevibacterium epidermidis</name>
    <dbReference type="NCBI Taxonomy" id="1698"/>
    <lineage>
        <taxon>Bacteria</taxon>
        <taxon>Bacillati</taxon>
        <taxon>Actinomycetota</taxon>
        <taxon>Actinomycetes</taxon>
        <taxon>Micrococcales</taxon>
        <taxon>Brevibacteriaceae</taxon>
        <taxon>Brevibacterium</taxon>
    </lineage>
</organism>
<evidence type="ECO:0000313" key="2">
    <source>
        <dbReference type="Proteomes" id="UP001565435"/>
    </source>
</evidence>
<evidence type="ECO:0000313" key="1">
    <source>
        <dbReference type="EMBL" id="MEY9260033.1"/>
    </source>
</evidence>
<dbReference type="Proteomes" id="UP001565435">
    <property type="component" value="Unassembled WGS sequence"/>
</dbReference>
<comment type="caution">
    <text evidence="1">The sequence shown here is derived from an EMBL/GenBank/DDBJ whole genome shotgun (WGS) entry which is preliminary data.</text>
</comment>
<dbReference type="RefSeq" id="WP_370036975.1">
    <property type="nucleotide sequence ID" value="NZ_JBGBYS010000022.1"/>
</dbReference>
<reference evidence="1 2" key="1">
    <citation type="submission" date="2024-07" db="EMBL/GenBank/DDBJ databases">
        <title>Mealworm larvae gut microbial communities from Newark, Delaware, USA.</title>
        <authorList>
            <person name="Blenner M."/>
        </authorList>
    </citation>
    <scope>NUCLEOTIDE SEQUENCE [LARGE SCALE GENOMIC DNA]</scope>
    <source>
        <strain evidence="1 2">UD i117</strain>
    </source>
</reference>
<keyword evidence="2" id="KW-1185">Reference proteome</keyword>
<gene>
    <name evidence="1" type="ORF">ABH903_003071</name>
</gene>